<dbReference type="GO" id="GO:0003857">
    <property type="term" value="F:(3S)-3-hydroxyacyl-CoA dehydrogenase (NAD+) activity"/>
    <property type="evidence" value="ECO:0007669"/>
    <property type="project" value="TreeGrafter"/>
</dbReference>
<dbReference type="SUPFAM" id="SSF54637">
    <property type="entry name" value="Thioesterase/thiol ester dehydrase-isomerase"/>
    <property type="match status" value="2"/>
</dbReference>
<dbReference type="InterPro" id="IPR029069">
    <property type="entry name" value="HotDog_dom_sf"/>
</dbReference>
<feature type="domain" description="MaoC-like" evidence="2">
    <location>
        <begin position="160"/>
        <end position="260"/>
    </location>
</feature>
<dbReference type="InterPro" id="IPR002539">
    <property type="entry name" value="MaoC-like_dom"/>
</dbReference>
<dbReference type="PANTHER" id="PTHR13078">
    <property type="entry name" value="PEROXISOMAL MULTIFUNCTIONAL ENZYME TYPE 2-RELATED"/>
    <property type="match status" value="1"/>
</dbReference>
<keyword evidence="5" id="KW-1185">Reference proteome</keyword>
<dbReference type="Gene3D" id="3.10.129.10">
    <property type="entry name" value="Hotdog Thioesterase"/>
    <property type="match status" value="1"/>
</dbReference>
<dbReference type="GO" id="GO:0006635">
    <property type="term" value="P:fatty acid beta-oxidation"/>
    <property type="evidence" value="ECO:0007669"/>
    <property type="project" value="TreeGrafter"/>
</dbReference>
<organism evidence="4 5">
    <name type="scientific">Nocardioides marmorisolisilvae</name>
    <dbReference type="NCBI Taxonomy" id="1542737"/>
    <lineage>
        <taxon>Bacteria</taxon>
        <taxon>Bacillati</taxon>
        <taxon>Actinomycetota</taxon>
        <taxon>Actinomycetes</taxon>
        <taxon>Propionibacteriales</taxon>
        <taxon>Nocardioidaceae</taxon>
        <taxon>Nocardioides</taxon>
    </lineage>
</organism>
<evidence type="ECO:0000256" key="1">
    <source>
        <dbReference type="ARBA" id="ARBA00005254"/>
    </source>
</evidence>
<dbReference type="PANTHER" id="PTHR13078:SF56">
    <property type="entry name" value="PEROXISOMAL MULTIFUNCTIONAL ENZYME TYPE 2"/>
    <property type="match status" value="1"/>
</dbReference>
<comment type="caution">
    <text evidence="4">The sequence shown here is derived from an EMBL/GenBank/DDBJ whole genome shotgun (WGS) entry which is preliminary data.</text>
</comment>
<dbReference type="GO" id="GO:0044594">
    <property type="term" value="F:17-beta-hydroxysteroid dehydrogenase (NAD+) activity"/>
    <property type="evidence" value="ECO:0007669"/>
    <property type="project" value="TreeGrafter"/>
</dbReference>
<accession>A0A3N0DZU2</accession>
<dbReference type="CDD" id="cd03441">
    <property type="entry name" value="R_hydratase_like"/>
    <property type="match status" value="1"/>
</dbReference>
<proteinExistence type="inferred from homology"/>
<reference evidence="4 5" key="1">
    <citation type="submission" date="2018-11" db="EMBL/GenBank/DDBJ databases">
        <authorList>
            <person name="Li F."/>
        </authorList>
    </citation>
    <scope>NUCLEOTIDE SEQUENCE [LARGE SCALE GENOMIC DNA]</scope>
    <source>
        <strain evidence="4 5">KIS18-7</strain>
    </source>
</reference>
<name>A0A3N0DZU2_9ACTN</name>
<dbReference type="InterPro" id="IPR054357">
    <property type="entry name" value="MFE-2_N"/>
</dbReference>
<gene>
    <name evidence="4" type="ORF">EFL95_01710</name>
</gene>
<evidence type="ECO:0000313" key="5">
    <source>
        <dbReference type="Proteomes" id="UP000277094"/>
    </source>
</evidence>
<dbReference type="GO" id="GO:0004300">
    <property type="term" value="F:enoyl-CoA hydratase activity"/>
    <property type="evidence" value="ECO:0007669"/>
    <property type="project" value="TreeGrafter"/>
</dbReference>
<dbReference type="Proteomes" id="UP000277094">
    <property type="component" value="Unassembled WGS sequence"/>
</dbReference>
<evidence type="ECO:0000259" key="2">
    <source>
        <dbReference type="Pfam" id="PF01575"/>
    </source>
</evidence>
<evidence type="ECO:0000259" key="3">
    <source>
        <dbReference type="Pfam" id="PF22622"/>
    </source>
</evidence>
<evidence type="ECO:0000313" key="4">
    <source>
        <dbReference type="EMBL" id="RNL81118.1"/>
    </source>
</evidence>
<sequence length="284" mass="30756">MSEHEFNTDVIGAWSESMTFDVTQDRLIAYAAATNDDLAPHAAGEYGVPVFAVVPPFPILASSTMAAVPDELMMRVLHGEQDIRIHRPIRPGETLSCRAKVTGVHGRSSGVVVTALVETTSDGEPVNDQYFTAFFRGGQLDGGFGEEPPAHGFDEALRSREPDAVVVQKYDEDQTWRYAEASGDPMPIHTDEEFAKAMGLPGIIIHGLCTMAFTSRAVIETACPEDPSRLKRIAVRFSSTAFPRNTISTSIWNTGEGTYAFETTSDEGASIIKDGLAEIAEKGI</sequence>
<feature type="domain" description="Peroxisomal multifunctional enzyme type 2-like N-terminal" evidence="3">
    <location>
        <begin position="48"/>
        <end position="137"/>
    </location>
</feature>
<dbReference type="EMBL" id="RJSG01000001">
    <property type="protein sequence ID" value="RNL81118.1"/>
    <property type="molecule type" value="Genomic_DNA"/>
</dbReference>
<dbReference type="OrthoDB" id="5415111at2"/>
<dbReference type="RefSeq" id="WP_123232323.1">
    <property type="nucleotide sequence ID" value="NZ_RJSG01000001.1"/>
</dbReference>
<comment type="similarity">
    <text evidence="1">Belongs to the enoyl-CoA hydratase/isomerase family.</text>
</comment>
<dbReference type="Pfam" id="PF01575">
    <property type="entry name" value="MaoC_dehydratas"/>
    <property type="match status" value="1"/>
</dbReference>
<dbReference type="AlphaFoldDB" id="A0A3N0DZU2"/>
<dbReference type="Pfam" id="PF22622">
    <property type="entry name" value="MFE-2_hydrat-2_N"/>
    <property type="match status" value="1"/>
</dbReference>
<protein>
    <submittedName>
        <fullName evidence="4">Dehydratase</fullName>
    </submittedName>
</protein>